<proteinExistence type="predicted"/>
<evidence type="ECO:0000313" key="2">
    <source>
        <dbReference type="Proteomes" id="UP000298652"/>
    </source>
</evidence>
<dbReference type="Gramene" id="TKW21460">
    <property type="protein sequence ID" value="TKW21460"/>
    <property type="gene ID" value="SEVIR_4G199202v2"/>
</dbReference>
<sequence>MISLHLAFEGIIQFANHQYTFREIKLRCALVYL</sequence>
<accession>A0A4U6UXR9</accession>
<dbReference type="Proteomes" id="UP000298652">
    <property type="component" value="Chromosome 4"/>
</dbReference>
<evidence type="ECO:0000313" key="1">
    <source>
        <dbReference type="EMBL" id="TKW21460.1"/>
    </source>
</evidence>
<organism evidence="1 2">
    <name type="scientific">Setaria viridis</name>
    <name type="common">Green bristlegrass</name>
    <name type="synonym">Setaria italica subsp. viridis</name>
    <dbReference type="NCBI Taxonomy" id="4556"/>
    <lineage>
        <taxon>Eukaryota</taxon>
        <taxon>Viridiplantae</taxon>
        <taxon>Streptophyta</taxon>
        <taxon>Embryophyta</taxon>
        <taxon>Tracheophyta</taxon>
        <taxon>Spermatophyta</taxon>
        <taxon>Magnoliopsida</taxon>
        <taxon>Liliopsida</taxon>
        <taxon>Poales</taxon>
        <taxon>Poaceae</taxon>
        <taxon>PACMAD clade</taxon>
        <taxon>Panicoideae</taxon>
        <taxon>Panicodae</taxon>
        <taxon>Paniceae</taxon>
        <taxon>Cenchrinae</taxon>
        <taxon>Setaria</taxon>
    </lineage>
</organism>
<name>A0A4U6UXR9_SETVI</name>
<protein>
    <submittedName>
        <fullName evidence="1">Uncharacterized protein</fullName>
    </submittedName>
</protein>
<dbReference type="EMBL" id="CM016555">
    <property type="protein sequence ID" value="TKW21460.1"/>
    <property type="molecule type" value="Genomic_DNA"/>
</dbReference>
<dbReference type="AlphaFoldDB" id="A0A4U6UXR9"/>
<reference evidence="1" key="1">
    <citation type="submission" date="2019-03" db="EMBL/GenBank/DDBJ databases">
        <title>WGS assembly of Setaria viridis.</title>
        <authorList>
            <person name="Huang P."/>
            <person name="Jenkins J."/>
            <person name="Grimwood J."/>
            <person name="Barry K."/>
            <person name="Healey A."/>
            <person name="Mamidi S."/>
            <person name="Sreedasyam A."/>
            <person name="Shu S."/>
            <person name="Feldman M."/>
            <person name="Wu J."/>
            <person name="Yu Y."/>
            <person name="Chen C."/>
            <person name="Johnson J."/>
            <person name="Rokhsar D."/>
            <person name="Baxter I."/>
            <person name="Schmutz J."/>
            <person name="Brutnell T."/>
            <person name="Kellogg E."/>
        </authorList>
    </citation>
    <scope>NUCLEOTIDE SEQUENCE [LARGE SCALE GENOMIC DNA]</scope>
</reference>
<gene>
    <name evidence="1" type="ORF">SEVIR_4G199202v2</name>
</gene>
<keyword evidence="2" id="KW-1185">Reference proteome</keyword>